<proteinExistence type="predicted"/>
<reference evidence="2" key="1">
    <citation type="journal article" date="2014" name="Front. Microbiol.">
        <title>High frequency of phylogenetically diverse reductive dehalogenase-homologous genes in deep subseafloor sedimentary metagenomes.</title>
        <authorList>
            <person name="Kawai M."/>
            <person name="Futagami T."/>
            <person name="Toyoda A."/>
            <person name="Takaki Y."/>
            <person name="Nishi S."/>
            <person name="Hori S."/>
            <person name="Arai W."/>
            <person name="Tsubouchi T."/>
            <person name="Morono Y."/>
            <person name="Uchiyama I."/>
            <person name="Ito T."/>
            <person name="Fujiyama A."/>
            <person name="Inagaki F."/>
            <person name="Takami H."/>
        </authorList>
    </citation>
    <scope>NUCLEOTIDE SEQUENCE</scope>
    <source>
        <strain evidence="2">Expedition CK06-06</strain>
    </source>
</reference>
<name>X0SNZ7_9ZZZZ</name>
<dbReference type="AlphaFoldDB" id="X0SNZ7"/>
<accession>X0SNZ7</accession>
<sequence length="59" mass="6760">MSYTEKMDVLDLIIEALKEHEKALDEISHRLESCLGEGMGGKLLALKEISEQEKLNSWR</sequence>
<gene>
    <name evidence="2" type="ORF">S01H1_16557</name>
</gene>
<comment type="caution">
    <text evidence="2">The sequence shown here is derived from an EMBL/GenBank/DDBJ whole genome shotgun (WGS) entry which is preliminary data.</text>
</comment>
<protein>
    <submittedName>
        <fullName evidence="2">Uncharacterized protein</fullName>
    </submittedName>
</protein>
<dbReference type="EMBL" id="BARS01008720">
    <property type="protein sequence ID" value="GAF82818.1"/>
    <property type="molecule type" value="Genomic_DNA"/>
</dbReference>
<evidence type="ECO:0000256" key="1">
    <source>
        <dbReference type="SAM" id="Coils"/>
    </source>
</evidence>
<evidence type="ECO:0000313" key="2">
    <source>
        <dbReference type="EMBL" id="GAF82818.1"/>
    </source>
</evidence>
<feature type="coiled-coil region" evidence="1">
    <location>
        <begin position="10"/>
        <end position="37"/>
    </location>
</feature>
<keyword evidence="1" id="KW-0175">Coiled coil</keyword>
<organism evidence="2">
    <name type="scientific">marine sediment metagenome</name>
    <dbReference type="NCBI Taxonomy" id="412755"/>
    <lineage>
        <taxon>unclassified sequences</taxon>
        <taxon>metagenomes</taxon>
        <taxon>ecological metagenomes</taxon>
    </lineage>
</organism>